<dbReference type="PANTHER" id="PTHR23198:SF6">
    <property type="entry name" value="NUCLEAR PORE COMPLEX PROTEIN NUP98-NUP96"/>
    <property type="match status" value="1"/>
</dbReference>
<dbReference type="GeneID" id="125177847"/>
<dbReference type="GO" id="GO:0008139">
    <property type="term" value="F:nuclear localization sequence binding"/>
    <property type="evidence" value="ECO:0007669"/>
    <property type="project" value="TreeGrafter"/>
</dbReference>
<organism evidence="1 2">
    <name type="scientific">Hyalella azteca</name>
    <name type="common">Amphipod</name>
    <dbReference type="NCBI Taxonomy" id="294128"/>
    <lineage>
        <taxon>Eukaryota</taxon>
        <taxon>Metazoa</taxon>
        <taxon>Ecdysozoa</taxon>
        <taxon>Arthropoda</taxon>
        <taxon>Crustacea</taxon>
        <taxon>Multicrustacea</taxon>
        <taxon>Malacostraca</taxon>
        <taxon>Eumalacostraca</taxon>
        <taxon>Peracarida</taxon>
        <taxon>Amphipoda</taxon>
        <taxon>Senticaudata</taxon>
        <taxon>Talitrida</taxon>
        <taxon>Talitroidea</taxon>
        <taxon>Hyalellidae</taxon>
        <taxon>Hyalella</taxon>
    </lineage>
</organism>
<dbReference type="GO" id="GO:0006606">
    <property type="term" value="P:protein import into nucleus"/>
    <property type="evidence" value="ECO:0007669"/>
    <property type="project" value="TreeGrafter"/>
</dbReference>
<dbReference type="KEGG" id="hazt:125177847"/>
<dbReference type="AlphaFoldDB" id="A0A979FI93"/>
<evidence type="ECO:0000313" key="1">
    <source>
        <dbReference type="Proteomes" id="UP000694843"/>
    </source>
</evidence>
<dbReference type="GO" id="GO:0006405">
    <property type="term" value="P:RNA export from nucleus"/>
    <property type="evidence" value="ECO:0007669"/>
    <property type="project" value="TreeGrafter"/>
</dbReference>
<reference evidence="2" key="1">
    <citation type="submission" date="2025-08" db="UniProtKB">
        <authorList>
            <consortium name="RefSeq"/>
        </authorList>
    </citation>
    <scope>IDENTIFICATION</scope>
    <source>
        <tissue evidence="2">Whole organism</tissue>
    </source>
</reference>
<dbReference type="GO" id="GO:0044614">
    <property type="term" value="C:nuclear pore cytoplasmic filaments"/>
    <property type="evidence" value="ECO:0007669"/>
    <property type="project" value="TreeGrafter"/>
</dbReference>
<evidence type="ECO:0000313" key="2">
    <source>
        <dbReference type="RefSeq" id="XP_047736302.1"/>
    </source>
</evidence>
<dbReference type="Gene3D" id="1.10.10.2360">
    <property type="match status" value="1"/>
</dbReference>
<dbReference type="Proteomes" id="UP000694843">
    <property type="component" value="Unplaced"/>
</dbReference>
<dbReference type="GO" id="GO:0000973">
    <property type="term" value="P:post-transcriptional tethering of RNA polymerase II gene DNA at nuclear periphery"/>
    <property type="evidence" value="ECO:0007669"/>
    <property type="project" value="TreeGrafter"/>
</dbReference>
<dbReference type="PANTHER" id="PTHR23198">
    <property type="entry name" value="NUCLEOPORIN"/>
    <property type="match status" value="1"/>
</dbReference>
<dbReference type="OrthoDB" id="3797628at2759"/>
<keyword evidence="1" id="KW-1185">Reference proteome</keyword>
<proteinExistence type="predicted"/>
<accession>A0A979FI93</accession>
<dbReference type="GO" id="GO:0003723">
    <property type="term" value="F:RNA binding"/>
    <property type="evidence" value="ECO:0007669"/>
    <property type="project" value="TreeGrafter"/>
</dbReference>
<protein>
    <submittedName>
        <fullName evidence="2">Nucleoporin NUP116/NSP116-like</fullName>
    </submittedName>
</protein>
<sequence length="171" mass="17845">MNAAAQLVCKKRKFDHEYENKSLEELRVEDYLANLKSPGQGGGLMTGAFGQNTASTGLFGSTATNTGGLFGQNSTETKPLFGSSNTGFAAPSSSGGLFGSSTIIPSFGQTRGSSAESFAFGQNTQQNKPAALSVQTNGGGTWARWEAAVYRLLWPAVSSEHGEGYLMTPSG</sequence>
<dbReference type="GO" id="GO:0017056">
    <property type="term" value="F:structural constituent of nuclear pore"/>
    <property type="evidence" value="ECO:0007669"/>
    <property type="project" value="TreeGrafter"/>
</dbReference>
<name>A0A979FI93_HYAAZ</name>
<dbReference type="InterPro" id="IPR037665">
    <property type="entry name" value="Nucleoporin_S59-like"/>
</dbReference>
<gene>
    <name evidence="2" type="primary">LOC125177847</name>
</gene>
<dbReference type="RefSeq" id="XP_047736302.1">
    <property type="nucleotide sequence ID" value="XM_047880346.1"/>
</dbReference>
<dbReference type="GO" id="GO:0034398">
    <property type="term" value="P:telomere tethering at nuclear periphery"/>
    <property type="evidence" value="ECO:0007669"/>
    <property type="project" value="TreeGrafter"/>
</dbReference>
<dbReference type="Pfam" id="PF21240">
    <property type="entry name" value="Nup98_GLEBS"/>
    <property type="match status" value="1"/>
</dbReference>